<comment type="subcellular location">
    <subcellularLocation>
        <location evidence="10">Cytoplasm</location>
    </subcellularLocation>
</comment>
<dbReference type="EC" id="1.5.-.-" evidence="10"/>
<comment type="cofactor">
    <cofactor evidence="10">
        <name>FAD</name>
        <dbReference type="ChEBI" id="CHEBI:57692"/>
    </cofactor>
</comment>
<keyword evidence="9 10" id="KW-0511">Multifunctional enzyme</keyword>
<gene>
    <name evidence="10" type="primary">mnmC</name>
    <name evidence="13" type="ORF">DX908_11445</name>
</gene>
<keyword evidence="8 10" id="KW-0560">Oxidoreductase</keyword>
<dbReference type="GO" id="GO:0032259">
    <property type="term" value="P:methylation"/>
    <property type="evidence" value="ECO:0007669"/>
    <property type="project" value="UniProtKB-KW"/>
</dbReference>
<dbReference type="Gene3D" id="3.50.50.60">
    <property type="entry name" value="FAD/NAD(P)-binding domain"/>
    <property type="match status" value="1"/>
</dbReference>
<name>A0A371RK97_9PROT</name>
<evidence type="ECO:0000256" key="2">
    <source>
        <dbReference type="ARBA" id="ARBA00022603"/>
    </source>
</evidence>
<dbReference type="PANTHER" id="PTHR13847:SF289">
    <property type="entry name" value="GLYCINE OXIDASE"/>
    <property type="match status" value="1"/>
</dbReference>
<keyword evidence="2 10" id="KW-0489">Methyltransferase</keyword>
<dbReference type="Gene3D" id="3.30.9.10">
    <property type="entry name" value="D-Amino Acid Oxidase, subunit A, domain 2"/>
    <property type="match status" value="1"/>
</dbReference>
<evidence type="ECO:0000256" key="5">
    <source>
        <dbReference type="ARBA" id="ARBA00022691"/>
    </source>
</evidence>
<evidence type="ECO:0000256" key="4">
    <source>
        <dbReference type="ARBA" id="ARBA00022679"/>
    </source>
</evidence>
<evidence type="ECO:0000256" key="1">
    <source>
        <dbReference type="ARBA" id="ARBA00022490"/>
    </source>
</evidence>
<evidence type="ECO:0000313" key="13">
    <source>
        <dbReference type="EMBL" id="RFB05826.1"/>
    </source>
</evidence>
<evidence type="ECO:0000256" key="3">
    <source>
        <dbReference type="ARBA" id="ARBA00022630"/>
    </source>
</evidence>
<dbReference type="OrthoDB" id="9786494at2"/>
<evidence type="ECO:0000256" key="8">
    <source>
        <dbReference type="ARBA" id="ARBA00023002"/>
    </source>
</evidence>
<dbReference type="SUPFAM" id="SSF51905">
    <property type="entry name" value="FAD/NAD(P)-binding domain"/>
    <property type="match status" value="1"/>
</dbReference>
<dbReference type="Proteomes" id="UP000264589">
    <property type="component" value="Unassembled WGS sequence"/>
</dbReference>
<dbReference type="InterPro" id="IPR023032">
    <property type="entry name" value="tRNA_MAMT_biosynth_bifunc_MnmC"/>
</dbReference>
<dbReference type="GO" id="GO:0050660">
    <property type="term" value="F:flavin adenine dinucleotide binding"/>
    <property type="evidence" value="ECO:0007669"/>
    <property type="project" value="UniProtKB-UniRule"/>
</dbReference>
<dbReference type="EC" id="2.1.1.61" evidence="10"/>
<dbReference type="GO" id="GO:0005737">
    <property type="term" value="C:cytoplasm"/>
    <property type="evidence" value="ECO:0007669"/>
    <property type="project" value="UniProtKB-SubCell"/>
</dbReference>
<comment type="caution">
    <text evidence="13">The sequence shown here is derived from an EMBL/GenBank/DDBJ whole genome shotgun (WGS) entry which is preliminary data.</text>
</comment>
<comment type="similarity">
    <text evidence="10">In the C-terminal section; belongs to the DAO family.</text>
</comment>
<reference evidence="13 14" key="1">
    <citation type="submission" date="2018-08" db="EMBL/GenBank/DDBJ databases">
        <title>Parvularcula sp. SM1705, isolated from surface water of the South Sea China.</title>
        <authorList>
            <person name="Sun L."/>
        </authorList>
    </citation>
    <scope>NUCLEOTIDE SEQUENCE [LARGE SCALE GENOMIC DNA]</scope>
    <source>
        <strain evidence="13 14">SM1705</strain>
    </source>
</reference>
<comment type="function">
    <text evidence="10">Catalyzes the last two steps in the biosynthesis of 5-methylaminomethyl-2-thiouridine (mnm(5)s(2)U) at the wobble position (U34) in tRNA. Catalyzes the FAD-dependent demodification of cmnm(5)s(2)U34 to nm(5)s(2)U34, followed by the transfer of a methyl group from S-adenosyl-L-methionine to nm(5)s(2)U34, to form mnm(5)s(2)U34.</text>
</comment>
<dbReference type="NCBIfam" id="NF033855">
    <property type="entry name" value="tRNA_MNMC2"/>
    <property type="match status" value="1"/>
</dbReference>
<dbReference type="RefSeq" id="WP_116392459.1">
    <property type="nucleotide sequence ID" value="NZ_QUQO01000001.1"/>
</dbReference>
<organism evidence="13 14">
    <name type="scientific">Parvularcula marina</name>
    <dbReference type="NCBI Taxonomy" id="2292771"/>
    <lineage>
        <taxon>Bacteria</taxon>
        <taxon>Pseudomonadati</taxon>
        <taxon>Pseudomonadota</taxon>
        <taxon>Alphaproteobacteria</taxon>
        <taxon>Parvularculales</taxon>
        <taxon>Parvularculaceae</taxon>
        <taxon>Parvularcula</taxon>
    </lineage>
</organism>
<dbReference type="Gene3D" id="3.40.50.150">
    <property type="entry name" value="Vaccinia Virus protein VP39"/>
    <property type="match status" value="1"/>
</dbReference>
<accession>A0A371RK97</accession>
<proteinExistence type="inferred from homology"/>
<keyword evidence="7 10" id="KW-0274">FAD</keyword>
<feature type="domain" description="MnmC-like methyltransferase" evidence="12">
    <location>
        <begin position="115"/>
        <end position="236"/>
    </location>
</feature>
<dbReference type="EMBL" id="QUQO01000001">
    <property type="protein sequence ID" value="RFB05826.1"/>
    <property type="molecule type" value="Genomic_DNA"/>
</dbReference>
<keyword evidence="6 10" id="KW-0819">tRNA processing</keyword>
<evidence type="ECO:0000259" key="11">
    <source>
        <dbReference type="Pfam" id="PF01266"/>
    </source>
</evidence>
<protein>
    <recommendedName>
        <fullName evidence="10">tRNA 5-methylaminomethyl-2-thiouridine biosynthesis bifunctional protein MnmC</fullName>
        <shortName evidence="10">tRNA mnm(5)s(2)U biosynthesis bifunctional protein</shortName>
    </recommendedName>
    <domain>
        <recommendedName>
            <fullName evidence="10">tRNA (mnm(5)s(2)U34)-methyltransferase</fullName>
            <ecNumber evidence="10">2.1.1.61</ecNumber>
        </recommendedName>
    </domain>
    <domain>
        <recommendedName>
            <fullName evidence="10">FAD-dependent cmnm(5)s(2)U34 oxidoreductase</fullName>
            <ecNumber evidence="10">1.5.-.-</ecNumber>
        </recommendedName>
    </domain>
</protein>
<dbReference type="HAMAP" id="MF_01102">
    <property type="entry name" value="MnmC"/>
    <property type="match status" value="1"/>
</dbReference>
<dbReference type="InParanoid" id="A0A371RK97"/>
<feature type="region of interest" description="FAD-dependent cmnm(5)s(2)U34 oxidoreductase" evidence="10">
    <location>
        <begin position="253"/>
        <end position="586"/>
    </location>
</feature>
<dbReference type="GO" id="GO:0004808">
    <property type="term" value="F:tRNA (5-methylaminomethyl-2-thiouridylate)(34)-methyltransferase activity"/>
    <property type="evidence" value="ECO:0007669"/>
    <property type="project" value="UniProtKB-EC"/>
</dbReference>
<dbReference type="GO" id="GO:0002097">
    <property type="term" value="P:tRNA wobble base modification"/>
    <property type="evidence" value="ECO:0007669"/>
    <property type="project" value="UniProtKB-UniRule"/>
</dbReference>
<feature type="region of interest" description="tRNA (mnm(5)s(2)U34)-methyltransferase" evidence="10">
    <location>
        <begin position="1"/>
        <end position="237"/>
    </location>
</feature>
<dbReference type="InterPro" id="IPR047785">
    <property type="entry name" value="tRNA_MNMC2"/>
</dbReference>
<keyword evidence="3 10" id="KW-0285">Flavoprotein</keyword>
<dbReference type="InterPro" id="IPR036188">
    <property type="entry name" value="FAD/NAD-bd_sf"/>
</dbReference>
<dbReference type="InterPro" id="IPR006076">
    <property type="entry name" value="FAD-dep_OxRdtase"/>
</dbReference>
<keyword evidence="4 10" id="KW-0808">Transferase</keyword>
<evidence type="ECO:0000256" key="9">
    <source>
        <dbReference type="ARBA" id="ARBA00023268"/>
    </source>
</evidence>
<evidence type="ECO:0000256" key="10">
    <source>
        <dbReference type="HAMAP-Rule" id="MF_01102"/>
    </source>
</evidence>
<keyword evidence="5 10" id="KW-0949">S-adenosyl-L-methionine</keyword>
<feature type="domain" description="FAD dependent oxidoreductase" evidence="11">
    <location>
        <begin position="250"/>
        <end position="554"/>
    </location>
</feature>
<sequence>MSRLPRPDISRDGEALRSNQFGDIYYQEADGLAETRHVFLDGNDLPERFARHAGTRPFIIGELGFGTGLNLLAAAHLFEEVAPSEARLHFWSAEGFPLDPEELGGILSAITTRWPELGDWAERLARAYPRPRPGQVQIDLSDRVRLTLGFGPATEVLSETDFHADAWFLDGFSPAQNPEMWSEDLLHLAATHTRPGGSFATFTVAGAVRRSLEAAGFTLARRQGFGRKREMLTGRMPGDETSAAPQIRKLTIIGAGIAGACAAFEARRAGLDVEIIDRESPGAGASGNPAGLLMPRLEAQDNPAARFYRDAFLFARRFYGDHSPDALLAFGGAMQGETERYHRVLETGLWPDGELHLEADRLLAGAAALLSPRDAIAALIEGCSFRQGQVEAIDQSSEHITLTLRDGTVESDAVLVSAGPRSAKLAGFEEDMSASRGQVDIFAGPAPPHILTEGTYIAPLDSLLIAGATYDPAQADDVPEPDEASSAANRVAAEALLHRPAGNWISARASLRATTRDRHPIAGELDESGRVFALTGLGSRGLVTAPILARHLIARMTGDVSPLSLPISCFAAPGRFAERRRRRGQS</sequence>
<dbReference type="GO" id="GO:0016645">
    <property type="term" value="F:oxidoreductase activity, acting on the CH-NH group of donors"/>
    <property type="evidence" value="ECO:0007669"/>
    <property type="project" value="InterPro"/>
</dbReference>
<comment type="similarity">
    <text evidence="10">In the N-terminal section; belongs to the methyltransferase superfamily. tRNA (mnm(5)s(2)U34)-methyltransferase family.</text>
</comment>
<dbReference type="InterPro" id="IPR029063">
    <property type="entry name" value="SAM-dependent_MTases_sf"/>
</dbReference>
<dbReference type="FunCoup" id="A0A371RK97">
    <property type="interactions" value="54"/>
</dbReference>
<dbReference type="PANTHER" id="PTHR13847">
    <property type="entry name" value="SARCOSINE DEHYDROGENASE-RELATED"/>
    <property type="match status" value="1"/>
</dbReference>
<comment type="catalytic activity">
    <reaction evidence="10">
        <text>5-aminomethyl-2-thiouridine(34) in tRNA + S-adenosyl-L-methionine = 5-methylaminomethyl-2-thiouridine(34) in tRNA + S-adenosyl-L-homocysteine + H(+)</text>
        <dbReference type="Rhea" id="RHEA:19569"/>
        <dbReference type="Rhea" id="RHEA-COMP:10195"/>
        <dbReference type="Rhea" id="RHEA-COMP:10197"/>
        <dbReference type="ChEBI" id="CHEBI:15378"/>
        <dbReference type="ChEBI" id="CHEBI:57856"/>
        <dbReference type="ChEBI" id="CHEBI:59789"/>
        <dbReference type="ChEBI" id="CHEBI:74454"/>
        <dbReference type="ChEBI" id="CHEBI:74455"/>
        <dbReference type="EC" id="2.1.1.61"/>
    </reaction>
</comment>
<evidence type="ECO:0000259" key="12">
    <source>
        <dbReference type="Pfam" id="PF05430"/>
    </source>
</evidence>
<evidence type="ECO:0000256" key="7">
    <source>
        <dbReference type="ARBA" id="ARBA00022827"/>
    </source>
</evidence>
<dbReference type="Pfam" id="PF01266">
    <property type="entry name" value="DAO"/>
    <property type="match status" value="1"/>
</dbReference>
<keyword evidence="14" id="KW-1185">Reference proteome</keyword>
<dbReference type="Pfam" id="PF05430">
    <property type="entry name" value="Methyltransf_30"/>
    <property type="match status" value="1"/>
</dbReference>
<dbReference type="AlphaFoldDB" id="A0A371RK97"/>
<keyword evidence="1 10" id="KW-0963">Cytoplasm</keyword>
<evidence type="ECO:0000313" key="14">
    <source>
        <dbReference type="Proteomes" id="UP000264589"/>
    </source>
</evidence>
<evidence type="ECO:0000256" key="6">
    <source>
        <dbReference type="ARBA" id="ARBA00022694"/>
    </source>
</evidence>
<dbReference type="InterPro" id="IPR008471">
    <property type="entry name" value="MnmC-like_methylTransf"/>
</dbReference>